<dbReference type="InterPro" id="IPR029211">
    <property type="entry name" value="PfEMP1_ATS"/>
</dbReference>
<feature type="compositionally biased region" description="Polar residues" evidence="1">
    <location>
        <begin position="3965"/>
        <end position="4003"/>
    </location>
</feature>
<sequence length="4072" mass="470084">MASRKGVRIENKLSARDILENIANEIKVKRENGSKYNDILKGTLSKARFSDGFSSSFGDIRSGYYYTCGLHHNYNTNIIHVYNDGRNPCHGREKKRFDENAEAYCNSDKIRGNENNRNYGTACAPYRRQHLCDRNLEYLINKNTENTHDLLGNVLVTAKYEGDIIVSNHPDKNIKGNKSSICTALARSFADIGDIVRGIDMFKQNDDDKVQKGLKEVFKKIYNSLPSEAKIHYEDDDKSGNYFKLREAWWKANRDQVWKAITCKAPDKANYFRNVSGNIQSFTSGGQCGHNEGKVLTNLDYVPQFLRWYDEWGEEFCRKKKMKLKMAKKACRGDHDGDKYCSHNGCDCEKTIGKIRHFVWDNKCTGCLVKCIPYDLWLKNQHEQFEKQKEKYKNEINGNNSLYNNTNNSINNKYNKDFYKLLEEKGYKTVNNFLKLLNEGKYCKEQLQGEDIIDFNKTGYKDTFYRSDYCQVCPDCGVDCSSGKCEKKEDPDGNCGNKETYNPPPGVPKTKINVLYSGDKQGDITQKLQNFCSDENKENGTNYQKWECYYKDEKQNKCKMDKTSGKNMTEDKIMSFDEFFYSWVTNFLIDTINWENELKNCMNNTILTDCNDGCKINCVCFDKWVKQKENEWENVKKVFENKNGISDNYYNKLKYIFEGFFFQVLYKLNQDEAKWNQLKQKLKEIIVSSKANTGKEHSQDAIKPLLEYIKEKSTICKDNNTNEGCSSAKKSTQNPCGNNTTTTGDINKRAAVKQIAQYYKRKAHKQLNERGGRSKLKGDASKGEYRQGGDAEGFKNLCSIDKKHSNRNNVQSDGPCHGKYQQRFSIGEKWKTKDNQNKTHPEVYMPPRREHMCTSNLEYLIHNKEQPILKFDGEKINHSFLGDVLLAAKSEAENIKNKYKEKNGKNSLNGLTDDQATTCRAIRYSFADIGDIIRGKDMWDKNSGEEKTQNNLVKIFKKIKDELKGIKDKYKDDPNHIKLREDWWEANRDQVWNAMRCHIKDLKDTPSHGKSSDHCGYSDHTPLDDYIPQRLRWMTEWAEWYCKHQSQEYEELKGKCQGCKDKDGGKECWKDSAECKTCKSACDKYTREIQKWQPQWTKIKDKYETLYSNVRVDIADNGGLNTSTALQHNKEKPVIEFLYDLYVQNGGKVRNPAVAGTTVNRISTDDTTPTVYSTAEGYVHQEATMNCEKQTQFCKNKNGVKAANDTEDNDYAFREKPQDYVTACDCNKATQKKDVCAIVKDTLNGNNGKTPINGCGSKTNVTYPPWDCTNKYVNTNNTGACMPPRRQKLCLHNLTKANNLKSEDDIRNNFITCAAIETYFAWHRYKTKNQGEGDQLKSGTIPDEFKRQMFYTFSDYRNIFFGTDISSCPNIKKASENIKRILKKGNDEQENEKQMLDVWTNSYGPDIWKGMLCALTNGIKESEIKNTIKTTYSYDQLKSPKNGTASLEEFSSRPQFLRWMTEWGEHFCKEHKVEFDTLQKACPDDTCTNGDESKKKCEDACGVYKKWLNDWKDKYKIQSAKFDKDKTNNKYKDTSAKDDVKNSQHAYQYLDEQLKKLCDNGDCKCMKEPSKQPKTKSTDGSTDSMPASLDDEPEAVKGKCNCPPPLDACDIVGELLKDKTGKDDIDGCNQKYKGTKTDYPGWNCTKNKIKSEEDGACMPPRRQKLCVYFLADNNKKKTIHTQNDLREAFIKCAAAETFLSWEKYKEDKNSATDLQTQLESGQIAEDFKRQMFYAFADFRDLCLGNDIGNDSGKDISTKVTEILKKPNIQYGDQKDEKTKRETWWKQIEKEVWNGMLCALSYNTKRKIMDKDVRKKLTNDTNKNTFNTVKFTDHPSGTPLSTFAETPQFLRWMTEWGEEFCREQKKEYKDFQEKCQECKFYVDFAKASVTCRECEDCKEKCKAYKDFIHDWRPQWITQSDKYKKLYKKVTNSANGAVDETEKKHLEYLKKLNDQNGTTYDTAGKYISKKGYINDCQEQNEFSNEGDNKYPFKDYPHKYKDQCNCTDKSPPEPPPPQIPAPKEDACKIVEKLFEVEKKKNFQDACLQKYGKSSYVGWKCNSSASKTGEKKSEDGGAVCIPPRRQKMYVKPIETIATTSHVYLRQGFIEAAAVETFFQWHKYKKDKEIEEKEKKEQENGLFIFPAQEKALPDVVSKNQLNDGTIPDDFKRLMFYTFGDYRDLCLGTDVGKNEEKVKNNINKFFEDKYKNGKERQEWWERNAKDIWEGMICALSYNTETKEMEDEVRKKLMNDANKNTYKDVKISSVGPNSATSLYDFVKRPTFFRWLEEWGEEFCTKKKIKIDKIINECRGEYNDKHCSGDGEDCYNIRNQKYDTVSDLECSRCAKSCRSYKEWIKAKKNEFDKQNNIYGKQITNFDTSNYDKEFNIKLQNEYSTVTHFLEKLKDGLCNNNTKDSTIVLIMQRKHLEKNEFDKQNNIYGKQITNFDTSNYDKEFNIKLQNEYSTVTHFLEKLKDGLCNNNTKDSTIDFNNATETFRHAEYCAPCPVFGVNCKKVHCSDPTKNKCTDKTITEQNIKKKDDPIEEVHMLVIDNGENGFHDDLKNICKDTGIFKGIRKDEWSCGYICDVDICDPKILKDDIDYKKNILIRALFKRWVENFLKDYNKIKHKISQCMNNGRESICINDCQNKCKCVEKWIENKTTEWKKIRKRFLIQYSVPKLDEVYQVNSFVGQNIFSSDVQNALDEGEIYKTLQESGGCHNNVNTKEKCEKKDVITILFDRLQKKINTCKTQPGQKQQTCDETLDPPEEDTPDDNDDAQHSAPEFCPKDVEDTKEPEPKLLDGCTIVETIFNDKSENSDIDLCKKTNDVQWKCDKSLVEDDRVCVPPRREELYIHNLTQVDETNTKEKLREAFIKCAAKEVYLLWKKYEAHTNNNDHHDEKLKRGEIPEEFKRQMFYTFGDYRDLLFGTDLSKNSSDVGKVKTNIHKVFETDKEKNGIERTKWWKQYGSHIWEGMLCGLSHASGNKNNAETIKSKNNYKEVTFSGGPTGTKLTEFAERNQFLRWFTEWGEYFCRERITQLEILTMRCKECTLHNDGKTCDKIDERCKKCTAACEEYHGWLQKWKDQYQKQSAKFTTDKGKPEYKGDPDVTDSTHAYEYLSTKLKNITCINAHCDCMHEKLTQNSNEHMPVSLIYPPIEIEGKCTCIPDKCIGLSVTDSAFPDGAGFGGGQPSSGCSVFQGNHNNCPTKDTCKNYTQNIKGCPKKTYTKSDSWLKMNDKNNEFLLVPPRTKQICLQHLTRKLNRIKNEEQFKKQLLISAASEAQMLGEKYSTESDKAIEAIKYSFADIGNIIKGDSILGKGISAELHHLIKRNEIINTPSLWWKVNKHDIWQAMLCGYNSSNSNNLLYKKDGICKLPTIDNENEFVRWFNEWAENFCTTREIHIQKMKTDCNTNVCDGSKSHDTKKQKCNAACQKYTEYIKEKGEEYDRQKSRFNDIRKELKDAQSKDIHEYFKNNCTVKCKCINENFSSKGKWDNPMDSIDTDNSELKRKCECSKHPGEYKDTCDGLSVTDSGFADFSAFGGGVSNGKCNELKGGSPKKIETPQYDPTNDILKSTIPVGIALALGSIAFLFIKKKTKSPVDLLRVLDIHKGEYGMPTKLSTNRYIPYKSAQYRGKRYIYLEGDSGTDSAYTDQYSDITSSSESEYEEFDINDIYVPHAPKYKTLIEVVLEPSKRDTQSDTTPVNKLKDIEWNQLKDQFISNMLQNTQPNDLPNDYTSGTIPTNTNNTTMSRHNVDNNTHLTPSRDTLDQKPFIMSIHDRNLLSGEEYNYDDRNLLSGEEYNYDMINNIGKNNLYSGENNLYNGVDSTSGKHGSYSDNRDSYSDKNVLYSGIDLINDSLSGGNHDIYDEILKRKENELFGTNHVKQTSTHSVASPTNSDPIHNQLELFHKWLDRHRDMCEKLGNKVDILNQLKEKWEKENNSGNKTSGNITPNSDIHSGKLSDIPSGKLSDIPSSNKTLNTDVSIQIDMDNNPNQVDDTYLDSNPDNSSMDKPTMDTMLDDIYNDVNDDDNNQPSVDDIPMDHNKVDVPKKVHVEMKILNNTSNGSLEQEFPISDLWNI</sequence>
<dbReference type="Gene3D" id="1.20.58.1930">
    <property type="match status" value="2"/>
</dbReference>
<feature type="region of interest" description="Disordered" evidence="1">
    <location>
        <begin position="723"/>
        <end position="744"/>
    </location>
</feature>
<feature type="domain" description="Duffy-binding-like" evidence="8">
    <location>
        <begin position="2424"/>
        <end position="2496"/>
    </location>
</feature>
<dbReference type="FunFam" id="1.20.58.830:FF:000021">
    <property type="entry name" value="Erythrocyte membrane protein 1, PfEMP1"/>
    <property type="match status" value="1"/>
</dbReference>
<evidence type="ECO:0000313" key="9">
    <source>
        <dbReference type="EMBL" id="CDO62090.1"/>
    </source>
</evidence>
<feature type="domain" description="Duffy-binding-like" evidence="8">
    <location>
        <begin position="3021"/>
        <end position="3116"/>
    </location>
</feature>
<feature type="domain" description="Duffy-antigen binding" evidence="3">
    <location>
        <begin position="3239"/>
        <end position="3412"/>
    </location>
</feature>
<feature type="domain" description="Duffy-binding-like" evidence="8">
    <location>
        <begin position="2286"/>
        <end position="2410"/>
    </location>
</feature>
<evidence type="ECO:0000259" key="2">
    <source>
        <dbReference type="Pfam" id="PF03011"/>
    </source>
</evidence>
<protein>
    <submittedName>
        <fullName evidence="9">Erythrocyte membrane protein 1, EMP1</fullName>
    </submittedName>
</protein>
<accession>A0A060RMQ3</accession>
<name>A0A060RMQ3_PLARE</name>
<dbReference type="Pfam" id="PF21807">
    <property type="entry name" value="PfEMP1_CIDRalpha1_dom"/>
    <property type="match status" value="1"/>
</dbReference>
<reference evidence="9" key="1">
    <citation type="submission" date="2014-01" db="EMBL/GenBank/DDBJ databases">
        <authorList>
            <person name="Aslett M."/>
        </authorList>
    </citation>
    <scope>NUCLEOTIDE SEQUENCE</scope>
    <source>
        <strain evidence="9">CDC</strain>
    </source>
</reference>
<keyword evidence="10" id="KW-1185">Reference proteome</keyword>
<dbReference type="Pfam" id="PF05424">
    <property type="entry name" value="Duffy_binding"/>
    <property type="match status" value="7"/>
</dbReference>
<evidence type="ECO:0000259" key="6">
    <source>
        <dbReference type="Pfam" id="PF18562"/>
    </source>
</evidence>
<feature type="region of interest" description="Disordered" evidence="1">
    <location>
        <begin position="762"/>
        <end position="788"/>
    </location>
</feature>
<dbReference type="InterPro" id="IPR054595">
    <property type="entry name" value="DBL_C"/>
</dbReference>
<dbReference type="PhylomeDB" id="A0A060RMQ3"/>
<dbReference type="Pfam" id="PF15447">
    <property type="entry name" value="NTS"/>
    <property type="match status" value="1"/>
</dbReference>
<dbReference type="Pfam" id="PF18562">
    <property type="entry name" value="CIDR1_gamma"/>
    <property type="match status" value="1"/>
</dbReference>
<feature type="compositionally biased region" description="Basic and acidic residues" evidence="1">
    <location>
        <begin position="2780"/>
        <end position="2791"/>
    </location>
</feature>
<reference evidence="9" key="2">
    <citation type="submission" date="2014-05" db="EMBL/GenBank/DDBJ databases">
        <title>The genome sequences of chimpanzee malaria parasites reveal the path to human adaptation.</title>
        <authorList>
            <person name="Otto T.D."/>
            <person name="Rayner J.C."/>
            <person name="Boehme U."/>
            <person name="Pain A."/>
            <person name="Spottiswoode N."/>
            <person name="Sanders M."/>
            <person name="Quail M."/>
            <person name="Ollomo B."/>
            <person name="Renaud F."/>
            <person name="Thomas A.W."/>
            <person name="Prugnolle F."/>
            <person name="Conway D.J."/>
            <person name="Newbold C."/>
            <person name="Berriman M."/>
        </authorList>
    </citation>
    <scope>NUCLEOTIDE SEQUENCE [LARGE SCALE GENOMIC DNA]</scope>
    <source>
        <strain evidence="9">CDC</strain>
    </source>
</reference>
<dbReference type="SUPFAM" id="SSF140924">
    <property type="entry name" value="Duffy binding domain-like"/>
    <property type="match status" value="10"/>
</dbReference>
<evidence type="ECO:0000259" key="5">
    <source>
        <dbReference type="Pfam" id="PF15447"/>
    </source>
</evidence>
<dbReference type="FunFam" id="1.10.1900.40:FF:000001">
    <property type="entry name" value="Erythrocyte membrane protein 1"/>
    <property type="match status" value="1"/>
</dbReference>
<dbReference type="InterPro" id="IPR044932">
    <property type="entry name" value="PfEMP1_ATS_sf"/>
</dbReference>
<evidence type="ECO:0000256" key="1">
    <source>
        <dbReference type="SAM" id="MobiDB-lite"/>
    </source>
</evidence>
<feature type="domain" description="Duffy-binding-like" evidence="8">
    <location>
        <begin position="311"/>
        <end position="467"/>
    </location>
</feature>
<dbReference type="Gene3D" id="1.20.1310.20">
    <property type="entry name" value="Duffy-antigen binding domain"/>
    <property type="match status" value="7"/>
</dbReference>
<feature type="domain" description="Duffy-antigen binding" evidence="3">
    <location>
        <begin position="1655"/>
        <end position="1850"/>
    </location>
</feature>
<dbReference type="VEuPathDB" id="PlasmoDB:PRG01_0700100"/>
<dbReference type="FunFam" id="1.20.58.1930:FF:000002">
    <property type="entry name" value="Erythrocyte membrane protein 1, PfEMP1"/>
    <property type="match status" value="1"/>
</dbReference>
<evidence type="ECO:0000259" key="7">
    <source>
        <dbReference type="Pfam" id="PF21807"/>
    </source>
</evidence>
<feature type="region of interest" description="Disordered" evidence="1">
    <location>
        <begin position="1568"/>
        <end position="1594"/>
    </location>
</feature>
<feature type="domain" description="Plasmodium falciparum erythrocyte membrane protein 1 acidic terminal segment" evidence="4">
    <location>
        <begin position="3569"/>
        <end position="3784"/>
    </location>
</feature>
<dbReference type="GO" id="GO:0016020">
    <property type="term" value="C:membrane"/>
    <property type="evidence" value="ECO:0007669"/>
    <property type="project" value="InterPro"/>
</dbReference>
<feature type="region of interest" description="Disordered" evidence="1">
    <location>
        <begin position="2747"/>
        <end position="2791"/>
    </location>
</feature>
<dbReference type="InterPro" id="IPR049158">
    <property type="entry name" value="PfEMP1_CIDRalpha1_dom"/>
</dbReference>
<feature type="domain" description="Duffy-antigen binding" evidence="3">
    <location>
        <begin position="843"/>
        <end position="1032"/>
    </location>
</feature>
<feature type="compositionally biased region" description="Acidic residues" evidence="1">
    <location>
        <begin position="2756"/>
        <end position="2770"/>
    </location>
</feature>
<feature type="domain" description="Duffy-antigen binding" evidence="3">
    <location>
        <begin position="1279"/>
        <end position="1431"/>
    </location>
</feature>
<dbReference type="InterPro" id="IPR008602">
    <property type="entry name" value="Duffy-antigen-binding"/>
</dbReference>
<feature type="compositionally biased region" description="Basic and acidic residues" evidence="1">
    <location>
        <begin position="766"/>
        <end position="788"/>
    </location>
</feature>
<evidence type="ECO:0000313" key="10">
    <source>
        <dbReference type="Proteomes" id="UP000027581"/>
    </source>
</evidence>
<dbReference type="GO" id="GO:0046789">
    <property type="term" value="F:host cell surface receptor binding"/>
    <property type="evidence" value="ECO:0007669"/>
    <property type="project" value="InterPro"/>
</dbReference>
<feature type="domain" description="Duffy-antigen binding" evidence="3">
    <location>
        <begin position="2075"/>
        <end position="2245"/>
    </location>
</feature>
<dbReference type="EMBL" id="HG810745">
    <property type="protein sequence ID" value="CDO62090.1"/>
    <property type="molecule type" value="Genomic_DNA"/>
</dbReference>
<dbReference type="Pfam" id="PF15445">
    <property type="entry name" value="ATS"/>
    <property type="match status" value="2"/>
</dbReference>
<feature type="domain" description="Cysteine-rich interdomain region 1 gamma" evidence="6">
    <location>
        <begin position="2539"/>
        <end position="2589"/>
    </location>
</feature>
<feature type="domain" description="Duffy-binding-like" evidence="2">
    <location>
        <begin position="2606"/>
        <end position="2750"/>
    </location>
</feature>
<dbReference type="InterPro" id="IPR041480">
    <property type="entry name" value="CIDR1_gamma"/>
</dbReference>
<feature type="domain" description="Duffy-antigen binding" evidence="3">
    <location>
        <begin position="2837"/>
        <end position="2989"/>
    </location>
</feature>
<organism evidence="9 10">
    <name type="scientific">Plasmodium reichenowi</name>
    <dbReference type="NCBI Taxonomy" id="5854"/>
    <lineage>
        <taxon>Eukaryota</taxon>
        <taxon>Sar</taxon>
        <taxon>Alveolata</taxon>
        <taxon>Apicomplexa</taxon>
        <taxon>Aconoidasida</taxon>
        <taxon>Haemosporida</taxon>
        <taxon>Plasmodiidae</taxon>
        <taxon>Plasmodium</taxon>
        <taxon>Plasmodium (Laverania)</taxon>
    </lineage>
</organism>
<dbReference type="Gene3D" id="1.10.1900.40">
    <property type="entry name" value="Acidic terminal segments, variant surface antigen of PfEMP1"/>
    <property type="match status" value="2"/>
</dbReference>
<dbReference type="FunFam" id="1.20.58.1930:FF:000001">
    <property type="entry name" value="Erythrocyte membrane protein 1, PfEMP1"/>
    <property type="match status" value="1"/>
</dbReference>
<dbReference type="InterPro" id="IPR004258">
    <property type="entry name" value="DBL"/>
</dbReference>
<feature type="domain" description="Duffy-antigen binding" evidence="3">
    <location>
        <begin position="122"/>
        <end position="307"/>
    </location>
</feature>
<feature type="domain" description="Plasmodium falciparum erythrocyte membrane protein-1 N-terminal segment" evidence="5">
    <location>
        <begin position="14"/>
        <end position="48"/>
    </location>
</feature>
<gene>
    <name evidence="9" type="primary">VAR</name>
    <name evidence="9" type="ORF">PRCDC_0012700</name>
</gene>
<feature type="domain" description="Duffy-binding-like" evidence="2">
    <location>
        <begin position="579"/>
        <end position="722"/>
    </location>
</feature>
<dbReference type="Proteomes" id="UP000027581">
    <property type="component" value="Unassembled WGS sequence"/>
</dbReference>
<feature type="compositionally biased region" description="Polar residues" evidence="1">
    <location>
        <begin position="3934"/>
        <end position="3949"/>
    </location>
</feature>
<dbReference type="InterPro" id="IPR042202">
    <property type="entry name" value="Duffy-ag-bd_sf"/>
</dbReference>
<dbReference type="InterPro" id="IPR029210">
    <property type="entry name" value="PfEMP1_NTS"/>
</dbReference>
<evidence type="ECO:0000259" key="8">
    <source>
        <dbReference type="Pfam" id="PF22672"/>
    </source>
</evidence>
<dbReference type="Gene3D" id="1.20.58.830">
    <property type="match status" value="7"/>
</dbReference>
<feature type="region of interest" description="Disordered" evidence="1">
    <location>
        <begin position="3931"/>
        <end position="4003"/>
    </location>
</feature>
<proteinExistence type="predicted"/>
<evidence type="ECO:0000259" key="3">
    <source>
        <dbReference type="Pfam" id="PF05424"/>
    </source>
</evidence>
<dbReference type="Pfam" id="PF22672">
    <property type="entry name" value="DBL_C"/>
    <property type="match status" value="4"/>
</dbReference>
<evidence type="ECO:0000259" key="4">
    <source>
        <dbReference type="Pfam" id="PF15445"/>
    </source>
</evidence>
<dbReference type="FunFam" id="1.20.1310.20:FF:000003">
    <property type="entry name" value="Erythrocyte membrane protein 1, PfEMP1"/>
    <property type="match status" value="1"/>
</dbReference>
<feature type="domain" description="PfEMP1 CIDRalpha1" evidence="7">
    <location>
        <begin position="510"/>
        <end position="567"/>
    </location>
</feature>
<dbReference type="VEuPathDB" id="PlasmoDB:PRCDC_0012700"/>
<dbReference type="Pfam" id="PF03011">
    <property type="entry name" value="PFEMP"/>
    <property type="match status" value="2"/>
</dbReference>
<feature type="domain" description="Plasmodium falciparum erythrocyte membrane protein 1 acidic terminal segment" evidence="4">
    <location>
        <begin position="3785"/>
        <end position="4072"/>
    </location>
</feature>
<dbReference type="VEuPathDB" id="PlasmoDB:PRG01_0328300"/>